<gene>
    <name evidence="1" type="ORF">Aco04nite_80500</name>
</gene>
<evidence type="ECO:0000313" key="2">
    <source>
        <dbReference type="Proteomes" id="UP000680865"/>
    </source>
</evidence>
<dbReference type="EMBL" id="BOQP01000050">
    <property type="protein sequence ID" value="GIM82222.1"/>
    <property type="molecule type" value="Genomic_DNA"/>
</dbReference>
<dbReference type="Proteomes" id="UP000680865">
    <property type="component" value="Unassembled WGS sequence"/>
</dbReference>
<proteinExistence type="predicted"/>
<keyword evidence="2" id="KW-1185">Reference proteome</keyword>
<sequence length="176" mass="18424">MAARPSRLVAGTDPAIDGPPTIACMRRILAALFATAALATTMGCSDDPDPVGASKRQPADAAEVEHVGGVHLPSGTKLLYAESAGFADTDLWAVFRLPTTALDGFLSDGKLPKPVPGLRTAADSFTARDGLDPKAAVTVSGIDEYTDAKPGTYPRMMMFDLDQPGEVTVYLRAETT</sequence>
<organism evidence="1 2">
    <name type="scientific">Winogradskya consettensis</name>
    <dbReference type="NCBI Taxonomy" id="113560"/>
    <lineage>
        <taxon>Bacteria</taxon>
        <taxon>Bacillati</taxon>
        <taxon>Actinomycetota</taxon>
        <taxon>Actinomycetes</taxon>
        <taxon>Micromonosporales</taxon>
        <taxon>Micromonosporaceae</taxon>
        <taxon>Winogradskya</taxon>
    </lineage>
</organism>
<comment type="caution">
    <text evidence="1">The sequence shown here is derived from an EMBL/GenBank/DDBJ whole genome shotgun (WGS) entry which is preliminary data.</text>
</comment>
<evidence type="ECO:0000313" key="1">
    <source>
        <dbReference type="EMBL" id="GIM82222.1"/>
    </source>
</evidence>
<reference evidence="1" key="1">
    <citation type="submission" date="2021-03" db="EMBL/GenBank/DDBJ databases">
        <title>Whole genome shotgun sequence of Actinoplanes consettensis NBRC 14913.</title>
        <authorList>
            <person name="Komaki H."/>
            <person name="Tamura T."/>
        </authorList>
    </citation>
    <scope>NUCLEOTIDE SEQUENCE</scope>
    <source>
        <strain evidence="1">NBRC 14913</strain>
    </source>
</reference>
<dbReference type="AlphaFoldDB" id="A0A919T0V3"/>
<protein>
    <submittedName>
        <fullName evidence="1">Uncharacterized protein</fullName>
    </submittedName>
</protein>
<accession>A0A919T0V3</accession>
<name>A0A919T0V3_9ACTN</name>